<evidence type="ECO:0000313" key="3">
    <source>
        <dbReference type="EMBL" id="KFB01483.1"/>
    </source>
</evidence>
<keyword evidence="4" id="KW-1185">Reference proteome</keyword>
<dbReference type="STRING" id="1197477.IA57_06540"/>
<dbReference type="CDD" id="cd06223">
    <property type="entry name" value="PRTases_typeI"/>
    <property type="match status" value="1"/>
</dbReference>
<dbReference type="PANTHER" id="PTHR47505">
    <property type="entry name" value="DNA UTILIZATION PROTEIN YHGH"/>
    <property type="match status" value="1"/>
</dbReference>
<comment type="similarity">
    <text evidence="1">Belongs to the ComF/GntX family.</text>
</comment>
<reference evidence="3 4" key="1">
    <citation type="journal article" date="2014" name="Genome Announc.">
        <title>Draft Genome Sequence of the Algicidal Bacterium Mangrovimonas yunxiaonensis Strain LY01.</title>
        <authorList>
            <person name="Li Y."/>
            <person name="Zhu H."/>
            <person name="Li C."/>
            <person name="Zhang H."/>
            <person name="Chen Z."/>
            <person name="Zheng W."/>
            <person name="Xu H."/>
            <person name="Zheng T."/>
        </authorList>
    </citation>
    <scope>NUCLEOTIDE SEQUENCE [LARGE SCALE GENOMIC DNA]</scope>
    <source>
        <strain evidence="3 4">LY01</strain>
    </source>
</reference>
<reference evidence="4" key="2">
    <citation type="submission" date="2014-07" db="EMBL/GenBank/DDBJ databases">
        <title>Genome sequence of Mangrovimonas yunxiaonensis.</title>
        <authorList>
            <person name="Li Y."/>
            <person name="Zheng T."/>
        </authorList>
    </citation>
    <scope>NUCLEOTIDE SEQUENCE [LARGE SCALE GENOMIC DNA]</scope>
    <source>
        <strain evidence="4">LY01</strain>
    </source>
</reference>
<organism evidence="3 4">
    <name type="scientific">Mangrovimonas yunxiaonensis</name>
    <dbReference type="NCBI Taxonomy" id="1197477"/>
    <lineage>
        <taxon>Bacteria</taxon>
        <taxon>Pseudomonadati</taxon>
        <taxon>Bacteroidota</taxon>
        <taxon>Flavobacteriia</taxon>
        <taxon>Flavobacteriales</taxon>
        <taxon>Flavobacteriaceae</taxon>
        <taxon>Mangrovimonas</taxon>
    </lineage>
</organism>
<evidence type="ECO:0000313" key="4">
    <source>
        <dbReference type="Proteomes" id="UP000028521"/>
    </source>
</evidence>
<evidence type="ECO:0000256" key="1">
    <source>
        <dbReference type="ARBA" id="ARBA00008007"/>
    </source>
</evidence>
<dbReference type="EMBL" id="JPFK01000005">
    <property type="protein sequence ID" value="KFB01483.1"/>
    <property type="molecule type" value="Genomic_DNA"/>
</dbReference>
<dbReference type="eggNOG" id="COG1040">
    <property type="taxonomic scope" value="Bacteria"/>
</dbReference>
<dbReference type="Pfam" id="PF00156">
    <property type="entry name" value="Pribosyltran"/>
    <property type="match status" value="1"/>
</dbReference>
<protein>
    <submittedName>
        <fullName evidence="3">Amidophosphoribosyltransferase</fullName>
    </submittedName>
</protein>
<dbReference type="InterPro" id="IPR029057">
    <property type="entry name" value="PRTase-like"/>
</dbReference>
<dbReference type="InterPro" id="IPR051910">
    <property type="entry name" value="ComF/GntX_DNA_util-trans"/>
</dbReference>
<dbReference type="GO" id="GO:0016757">
    <property type="term" value="F:glycosyltransferase activity"/>
    <property type="evidence" value="ECO:0007669"/>
    <property type="project" value="UniProtKB-KW"/>
</dbReference>
<keyword evidence="3" id="KW-0328">Glycosyltransferase</keyword>
<dbReference type="PANTHER" id="PTHR47505:SF1">
    <property type="entry name" value="DNA UTILIZATION PROTEIN YHGH"/>
    <property type="match status" value="1"/>
</dbReference>
<dbReference type="Gene3D" id="3.40.50.2020">
    <property type="match status" value="1"/>
</dbReference>
<sequence length="218" mass="24927">MFFPDVCCACMMMLSDNEKHLCTSCRHKLPVTNEPFGKNNSTYKMLYGRVKIEAAISLLRFEKKGITQKLLHNLKYRGYEQIGVFLGKWLGATLKETAKNHTIDLVVPVPVHRKKLRKRGYNQVDKCAREIAKALEIEYNDRILIKESNSSSQVNKNRFKRWLTNQEVFKRNPKTNIEGKHILLVDDIITTGATMEACILVLSQAKNVKISIATMAIA</sequence>
<keyword evidence="3" id="KW-0808">Transferase</keyword>
<dbReference type="SUPFAM" id="SSF53271">
    <property type="entry name" value="PRTase-like"/>
    <property type="match status" value="1"/>
</dbReference>
<feature type="domain" description="Phosphoribosyltransferase" evidence="2">
    <location>
        <begin position="128"/>
        <end position="214"/>
    </location>
</feature>
<dbReference type="AlphaFoldDB" id="A0A084TL97"/>
<name>A0A084TL97_9FLAO</name>
<proteinExistence type="inferred from homology"/>
<dbReference type="Proteomes" id="UP000028521">
    <property type="component" value="Unassembled WGS sequence"/>
</dbReference>
<dbReference type="InterPro" id="IPR000836">
    <property type="entry name" value="PRTase_dom"/>
</dbReference>
<accession>A0A084TL97</accession>
<evidence type="ECO:0000259" key="2">
    <source>
        <dbReference type="Pfam" id="PF00156"/>
    </source>
</evidence>
<comment type="caution">
    <text evidence="3">The sequence shown here is derived from an EMBL/GenBank/DDBJ whole genome shotgun (WGS) entry which is preliminary data.</text>
</comment>
<gene>
    <name evidence="3" type="ORF">IA57_06540</name>
</gene>